<dbReference type="GeneID" id="26970928"/>
<sequence>MRKVLESTTTSPCTPYFEFPQLLDSAATRRSPHVQSTHGLADRNSMADRPLTRVCQQSDRESSYYQNTEATSSTDESSDDWRSQTPIQSKSTR</sequence>
<name>A0A0A2VJX7_PARBA</name>
<dbReference type="VEuPathDB" id="FungiDB:PAAG_12192"/>
<protein>
    <submittedName>
        <fullName evidence="2">Uncharacterized protein</fullName>
    </submittedName>
</protein>
<evidence type="ECO:0000313" key="3">
    <source>
        <dbReference type="Proteomes" id="UP000002059"/>
    </source>
</evidence>
<dbReference type="RefSeq" id="XP_015702704.1">
    <property type="nucleotide sequence ID" value="XM_015847713.1"/>
</dbReference>
<evidence type="ECO:0000313" key="2">
    <source>
        <dbReference type="EMBL" id="KGQ01154.1"/>
    </source>
</evidence>
<dbReference type="KEGG" id="pbl:PAAG_12192"/>
<feature type="compositionally biased region" description="Polar residues" evidence="1">
    <location>
        <begin position="83"/>
        <end position="93"/>
    </location>
</feature>
<organism evidence="2 3">
    <name type="scientific">Paracoccidioides lutzii (strain ATCC MYA-826 / Pb01)</name>
    <name type="common">Paracoccidioides brasiliensis</name>
    <dbReference type="NCBI Taxonomy" id="502779"/>
    <lineage>
        <taxon>Eukaryota</taxon>
        <taxon>Fungi</taxon>
        <taxon>Dikarya</taxon>
        <taxon>Ascomycota</taxon>
        <taxon>Pezizomycotina</taxon>
        <taxon>Eurotiomycetes</taxon>
        <taxon>Eurotiomycetidae</taxon>
        <taxon>Onygenales</taxon>
        <taxon>Ajellomycetaceae</taxon>
        <taxon>Paracoccidioides</taxon>
    </lineage>
</organism>
<dbReference type="HOGENOM" id="CLU_2400276_0_0_1"/>
<dbReference type="EMBL" id="KN294008">
    <property type="protein sequence ID" value="KGQ01154.1"/>
    <property type="molecule type" value="Genomic_DNA"/>
</dbReference>
<dbReference type="Proteomes" id="UP000002059">
    <property type="component" value="Partially assembled WGS sequence"/>
</dbReference>
<evidence type="ECO:0000256" key="1">
    <source>
        <dbReference type="SAM" id="MobiDB-lite"/>
    </source>
</evidence>
<feature type="region of interest" description="Disordered" evidence="1">
    <location>
        <begin position="27"/>
        <end position="93"/>
    </location>
</feature>
<dbReference type="AlphaFoldDB" id="A0A0A2VJX7"/>
<dbReference type="OrthoDB" id="10571028at2759"/>
<keyword evidence="3" id="KW-1185">Reference proteome</keyword>
<gene>
    <name evidence="2" type="ORF">PAAG_12192</name>
</gene>
<reference evidence="2 3" key="1">
    <citation type="journal article" date="2011" name="PLoS Genet.">
        <title>Comparative genomic analysis of human fungal pathogens causing paracoccidioidomycosis.</title>
        <authorList>
            <person name="Desjardins C.A."/>
            <person name="Champion M.D."/>
            <person name="Holder J.W."/>
            <person name="Muszewska A."/>
            <person name="Goldberg J."/>
            <person name="Bailao A.M."/>
            <person name="Brigido M.M."/>
            <person name="Ferreira M.E."/>
            <person name="Garcia A.M."/>
            <person name="Grynberg M."/>
            <person name="Gujja S."/>
            <person name="Heiman D.I."/>
            <person name="Henn M.R."/>
            <person name="Kodira C.D."/>
            <person name="Leon-Narvaez H."/>
            <person name="Longo L.V."/>
            <person name="Ma L.J."/>
            <person name="Malavazi I."/>
            <person name="Matsuo A.L."/>
            <person name="Morais F.V."/>
            <person name="Pereira M."/>
            <person name="Rodriguez-Brito S."/>
            <person name="Sakthikumar S."/>
            <person name="Salem-Izacc S.M."/>
            <person name="Sykes S.M."/>
            <person name="Teixeira M.M."/>
            <person name="Vallejo M.C."/>
            <person name="Walter M.E."/>
            <person name="Yandava C."/>
            <person name="Young S."/>
            <person name="Zeng Q."/>
            <person name="Zucker J."/>
            <person name="Felipe M.S."/>
            <person name="Goldman G.H."/>
            <person name="Haas B.J."/>
            <person name="McEwen J.G."/>
            <person name="Nino-Vega G."/>
            <person name="Puccia R."/>
            <person name="San-Blas G."/>
            <person name="Soares C.M."/>
            <person name="Birren B.W."/>
            <person name="Cuomo C.A."/>
        </authorList>
    </citation>
    <scope>NUCLEOTIDE SEQUENCE [LARGE SCALE GENOMIC DNA]</scope>
    <source>
        <strain evidence="3">ATCC MYA-826 / Pb01</strain>
    </source>
</reference>
<proteinExistence type="predicted"/>
<accession>A0A0A2VJX7</accession>